<dbReference type="Pfam" id="PF05726">
    <property type="entry name" value="Pirin_C"/>
    <property type="match status" value="1"/>
</dbReference>
<evidence type="ECO:0000259" key="4">
    <source>
        <dbReference type="Pfam" id="PF02678"/>
    </source>
</evidence>
<gene>
    <name evidence="6" type="ORF">J5V96_05150</name>
</gene>
<dbReference type="InterPro" id="IPR008778">
    <property type="entry name" value="Pirin_C_dom"/>
</dbReference>
<feature type="binding site" evidence="2">
    <location>
        <position position="82"/>
    </location>
    <ligand>
        <name>Fe cation</name>
        <dbReference type="ChEBI" id="CHEBI:24875"/>
    </ligand>
</feature>
<dbReference type="InterPro" id="IPR011051">
    <property type="entry name" value="RmlC_Cupin_sf"/>
</dbReference>
<dbReference type="Gene3D" id="2.60.120.10">
    <property type="entry name" value="Jelly Rolls"/>
    <property type="match status" value="2"/>
</dbReference>
<dbReference type="EMBL" id="JAGFOA010000002">
    <property type="protein sequence ID" value="MBO3662900.1"/>
    <property type="molecule type" value="Genomic_DNA"/>
</dbReference>
<proteinExistence type="inferred from homology"/>
<feature type="binding site" evidence="2">
    <location>
        <position position="80"/>
    </location>
    <ligand>
        <name>Fe cation</name>
        <dbReference type="ChEBI" id="CHEBI:24875"/>
    </ligand>
</feature>
<accession>A0A939QIU5</accession>
<comment type="caution">
    <text evidence="6">The sequence shown here is derived from an EMBL/GenBank/DDBJ whole genome shotgun (WGS) entry which is preliminary data.</text>
</comment>
<dbReference type="PANTHER" id="PTHR13903">
    <property type="entry name" value="PIRIN-RELATED"/>
    <property type="match status" value="1"/>
</dbReference>
<sequence length="286" mass="31627">MAVHRSLPQRDLPTVGAWCFFDRFGPQDTVMRVEPHPHIGLQTVTWPLVGEIRHRDSLGSDVTIRRGALNIMTSGRGISHSEYSLGDDAAPLDALQLWIALPEHRRHGRADFERHEHLPTVAFDGALATVVVGELAGVVSPATVHTPIVGAEIALEPGARIRIPLRREWEHALTLVEGDVTVHAGREGEPTSVGALDLFYLGLNREGIDVTSDTGAVLFLLGGEPFGEDVVMWWNFVGRDHDEIVEAREHWEAGSERFGHVTTHGAERIPAPPMPQVRLMPRRRKV</sequence>
<dbReference type="Proteomes" id="UP000680132">
    <property type="component" value="Unassembled WGS sequence"/>
</dbReference>
<dbReference type="PIRSF" id="PIRSF006232">
    <property type="entry name" value="Pirin"/>
    <property type="match status" value="1"/>
</dbReference>
<dbReference type="SUPFAM" id="SSF51182">
    <property type="entry name" value="RmlC-like cupins"/>
    <property type="match status" value="1"/>
</dbReference>
<evidence type="ECO:0000256" key="2">
    <source>
        <dbReference type="PIRSR" id="PIRSR006232-1"/>
    </source>
</evidence>
<evidence type="ECO:0000313" key="6">
    <source>
        <dbReference type="EMBL" id="MBO3662900.1"/>
    </source>
</evidence>
<dbReference type="GO" id="GO:0046872">
    <property type="term" value="F:metal ion binding"/>
    <property type="evidence" value="ECO:0007669"/>
    <property type="project" value="UniProtKB-KW"/>
</dbReference>
<name>A0A939QIU5_9MICO</name>
<reference evidence="6" key="1">
    <citation type="submission" date="2021-03" db="EMBL/GenBank/DDBJ databases">
        <title>Microbacterium sp. nov., a novel actinobacterium isolated from cow dung.</title>
        <authorList>
            <person name="Zhang L."/>
        </authorList>
    </citation>
    <scope>NUCLEOTIDE SEQUENCE</scope>
    <source>
        <strain evidence="6">NEAU-LLB</strain>
    </source>
</reference>
<dbReference type="InterPro" id="IPR014710">
    <property type="entry name" value="RmlC-like_jellyroll"/>
</dbReference>
<dbReference type="AlphaFoldDB" id="A0A939QIU5"/>
<dbReference type="PANTHER" id="PTHR13903:SF8">
    <property type="entry name" value="PIRIN"/>
    <property type="match status" value="1"/>
</dbReference>
<evidence type="ECO:0000256" key="1">
    <source>
        <dbReference type="ARBA" id="ARBA00008416"/>
    </source>
</evidence>
<feature type="domain" description="Pirin C-terminal" evidence="5">
    <location>
        <begin position="151"/>
        <end position="254"/>
    </location>
</feature>
<feature type="binding site" evidence="2">
    <location>
        <position position="36"/>
    </location>
    <ligand>
        <name>Fe cation</name>
        <dbReference type="ChEBI" id="CHEBI:24875"/>
    </ligand>
</feature>
<evidence type="ECO:0000313" key="7">
    <source>
        <dbReference type="Proteomes" id="UP000680132"/>
    </source>
</evidence>
<evidence type="ECO:0000256" key="3">
    <source>
        <dbReference type="RuleBase" id="RU003457"/>
    </source>
</evidence>
<keyword evidence="2" id="KW-0408">Iron</keyword>
<feature type="domain" description="Pirin N-terminal" evidence="4">
    <location>
        <begin position="4"/>
        <end position="99"/>
    </location>
</feature>
<dbReference type="InterPro" id="IPR003829">
    <property type="entry name" value="Pirin_N_dom"/>
</dbReference>
<dbReference type="CDD" id="cd02247">
    <property type="entry name" value="cupin_pirin_C"/>
    <property type="match status" value="1"/>
</dbReference>
<comment type="cofactor">
    <cofactor evidence="2">
        <name>Fe cation</name>
        <dbReference type="ChEBI" id="CHEBI:24875"/>
    </cofactor>
    <text evidence="2">Binds 1 Fe cation per subunit.</text>
</comment>
<keyword evidence="2" id="KW-0479">Metal-binding</keyword>
<feature type="binding site" evidence="2">
    <location>
        <position position="38"/>
    </location>
    <ligand>
        <name>Fe cation</name>
        <dbReference type="ChEBI" id="CHEBI:24875"/>
    </ligand>
</feature>
<protein>
    <submittedName>
        <fullName evidence="6">Pirin family protein</fullName>
    </submittedName>
</protein>
<dbReference type="Pfam" id="PF02678">
    <property type="entry name" value="Pirin"/>
    <property type="match status" value="1"/>
</dbReference>
<evidence type="ECO:0000259" key="5">
    <source>
        <dbReference type="Pfam" id="PF05726"/>
    </source>
</evidence>
<keyword evidence="7" id="KW-1185">Reference proteome</keyword>
<dbReference type="InterPro" id="IPR012093">
    <property type="entry name" value="Pirin"/>
</dbReference>
<organism evidence="6 7">
    <name type="scientific">Microbacterium stercoris</name>
    <dbReference type="NCBI Taxonomy" id="2820289"/>
    <lineage>
        <taxon>Bacteria</taxon>
        <taxon>Bacillati</taxon>
        <taxon>Actinomycetota</taxon>
        <taxon>Actinomycetes</taxon>
        <taxon>Micrococcales</taxon>
        <taxon>Microbacteriaceae</taxon>
        <taxon>Microbacterium</taxon>
    </lineage>
</organism>
<comment type="similarity">
    <text evidence="1 3">Belongs to the pirin family.</text>
</comment>